<dbReference type="InterPro" id="IPR009263">
    <property type="entry name" value="SERTA_dom"/>
</dbReference>
<evidence type="ECO:0000313" key="3">
    <source>
        <dbReference type="Proteomes" id="UP000887566"/>
    </source>
</evidence>
<protein>
    <submittedName>
        <fullName evidence="4">SERTA domain-containing protein</fullName>
    </submittedName>
</protein>
<evidence type="ECO:0000259" key="2">
    <source>
        <dbReference type="PROSITE" id="PS51053"/>
    </source>
</evidence>
<feature type="domain" description="SERTA" evidence="2">
    <location>
        <begin position="120"/>
        <end position="168"/>
    </location>
</feature>
<evidence type="ECO:0000313" key="4">
    <source>
        <dbReference type="WBParaSite" id="PSAMB.scaffold4641size13991.g24805.t1"/>
    </source>
</evidence>
<dbReference type="WBParaSite" id="PSAMB.scaffold4641size13991.g24805.t1">
    <property type="protein sequence ID" value="PSAMB.scaffold4641size13991.g24805.t1"/>
    <property type="gene ID" value="PSAMB.scaffold4641size13991.g24805"/>
</dbReference>
<dbReference type="PROSITE" id="PS51053">
    <property type="entry name" value="SERTA"/>
    <property type="match status" value="1"/>
</dbReference>
<feature type="compositionally biased region" description="Low complexity" evidence="1">
    <location>
        <begin position="93"/>
        <end position="110"/>
    </location>
</feature>
<dbReference type="Pfam" id="PF06031">
    <property type="entry name" value="SERTA"/>
    <property type="match status" value="1"/>
</dbReference>
<dbReference type="AlphaFoldDB" id="A0A914WP74"/>
<feature type="region of interest" description="Disordered" evidence="1">
    <location>
        <begin position="196"/>
        <end position="247"/>
    </location>
</feature>
<reference evidence="4" key="1">
    <citation type="submission" date="2022-11" db="UniProtKB">
        <authorList>
            <consortium name="WormBaseParasite"/>
        </authorList>
    </citation>
    <scope>IDENTIFICATION</scope>
</reference>
<proteinExistence type="predicted"/>
<dbReference type="Proteomes" id="UP000887566">
    <property type="component" value="Unplaced"/>
</dbReference>
<evidence type="ECO:0000256" key="1">
    <source>
        <dbReference type="SAM" id="MobiDB-lite"/>
    </source>
</evidence>
<feature type="compositionally biased region" description="Acidic residues" evidence="1">
    <location>
        <begin position="80"/>
        <end position="92"/>
    </location>
</feature>
<feature type="region of interest" description="Disordered" evidence="1">
    <location>
        <begin position="80"/>
        <end position="110"/>
    </location>
</feature>
<keyword evidence="3" id="KW-1185">Reference proteome</keyword>
<name>A0A914WP74_9BILA</name>
<organism evidence="3 4">
    <name type="scientific">Plectus sambesii</name>
    <dbReference type="NCBI Taxonomy" id="2011161"/>
    <lineage>
        <taxon>Eukaryota</taxon>
        <taxon>Metazoa</taxon>
        <taxon>Ecdysozoa</taxon>
        <taxon>Nematoda</taxon>
        <taxon>Chromadorea</taxon>
        <taxon>Plectida</taxon>
        <taxon>Plectina</taxon>
        <taxon>Plectoidea</taxon>
        <taxon>Plectidae</taxon>
        <taxon>Plectus</taxon>
    </lineage>
</organism>
<accession>A0A914WP74</accession>
<sequence length="259" mass="28264">MVLLFSALSAPASTSSRTTGLTATSDGSNQYFVVTAPAPPKNRKTCVDLDIVNSSAPVTANSQFARHLGFRVNTFGLEMEADDDDDDEDQSENDSNSSSPPSSDISASSFDSRASFDISDVDRRQEMLDLSISKIHTINASHVPVSLCKSVLIYNTMKTLQRDLSVYESGFYASADEDEFEMEDEILHGHDHQQHHQPAMQQSGGGGGYPWPSERVYPEPQGGEWSWAEDEQRMDTTPTPGVGAEITKSYQLLTGGQLS</sequence>